<feature type="compositionally biased region" description="Low complexity" evidence="8">
    <location>
        <begin position="231"/>
        <end position="240"/>
    </location>
</feature>
<keyword evidence="4 9" id="KW-1133">Transmembrane helix</keyword>
<evidence type="ECO:0000256" key="4">
    <source>
        <dbReference type="ARBA" id="ARBA00022989"/>
    </source>
</evidence>
<evidence type="ECO:0000256" key="5">
    <source>
        <dbReference type="ARBA" id="ARBA00023136"/>
    </source>
</evidence>
<dbReference type="PRINTS" id="PR00220">
    <property type="entry name" value="SYNAPTOPHYSN"/>
</dbReference>
<evidence type="ECO:0000256" key="3">
    <source>
        <dbReference type="ARBA" id="ARBA00022692"/>
    </source>
</evidence>
<evidence type="ECO:0000256" key="9">
    <source>
        <dbReference type="SAM" id="Phobius"/>
    </source>
</evidence>
<accession>A0A814TDK3</accession>
<evidence type="ECO:0000259" key="10">
    <source>
        <dbReference type="PROSITE" id="PS51225"/>
    </source>
</evidence>
<comment type="similarity">
    <text evidence="2">Belongs to the synaptophysin/synaptobrevin family.</text>
</comment>
<evidence type="ECO:0000256" key="2">
    <source>
        <dbReference type="ARBA" id="ARBA00006476"/>
    </source>
</evidence>
<evidence type="ECO:0000313" key="12">
    <source>
        <dbReference type="EMBL" id="CAF4145144.1"/>
    </source>
</evidence>
<organism evidence="11 13">
    <name type="scientific">Rotaria sordida</name>
    <dbReference type="NCBI Taxonomy" id="392033"/>
    <lineage>
        <taxon>Eukaryota</taxon>
        <taxon>Metazoa</taxon>
        <taxon>Spiralia</taxon>
        <taxon>Gnathifera</taxon>
        <taxon>Rotifera</taxon>
        <taxon>Eurotatoria</taxon>
        <taxon>Bdelloidea</taxon>
        <taxon>Philodinida</taxon>
        <taxon>Philodinidae</taxon>
        <taxon>Rotaria</taxon>
    </lineage>
</organism>
<evidence type="ECO:0000313" key="11">
    <source>
        <dbReference type="EMBL" id="CAF1160011.1"/>
    </source>
</evidence>
<dbReference type="Proteomes" id="UP000663864">
    <property type="component" value="Unassembled WGS sequence"/>
</dbReference>
<dbReference type="Pfam" id="PF01284">
    <property type="entry name" value="MARVEL"/>
    <property type="match status" value="1"/>
</dbReference>
<evidence type="ECO:0000256" key="1">
    <source>
        <dbReference type="ARBA" id="ARBA00004141"/>
    </source>
</evidence>
<evidence type="ECO:0000256" key="8">
    <source>
        <dbReference type="SAM" id="MobiDB-lite"/>
    </source>
</evidence>
<keyword evidence="5 7" id="KW-0472">Membrane</keyword>
<sequence>MAFYFGILKEPRGLIRLLQFIFAIFAFATACNGSSYLYIKKGSDDKAVSISWSYPYKLQDTQININFNATQKPLSSSNGIKPSAEFFVFTGVTSMLLSLAFLVLYVVTDRLYRYDERIPIIDFILIIIWAIFWIAGSSAWAQGVSSIRSQTSFNYVYALVPECAVDPKCEENESGTYANITVSVIFGFLNFLLWLGSMWFVYKETKFFKSQTAQQYPQQNNFTNISGPNMQQQQQQQQSQTRVPGTMG</sequence>
<dbReference type="InterPro" id="IPR008253">
    <property type="entry name" value="Marvel"/>
</dbReference>
<feature type="domain" description="MARVEL" evidence="10">
    <location>
        <begin position="7"/>
        <end position="206"/>
    </location>
</feature>
<keyword evidence="6" id="KW-0325">Glycoprotein</keyword>
<dbReference type="AlphaFoldDB" id="A0A814TDK3"/>
<keyword evidence="3 7" id="KW-0812">Transmembrane</keyword>
<comment type="subcellular location">
    <subcellularLocation>
        <location evidence="1">Membrane</location>
        <topology evidence="1">Multi-pass membrane protein</topology>
    </subcellularLocation>
</comment>
<feature type="transmembrane region" description="Helical" evidence="9">
    <location>
        <begin position="20"/>
        <end position="39"/>
    </location>
</feature>
<dbReference type="EMBL" id="CAJOBD010009989">
    <property type="protein sequence ID" value="CAF4145144.1"/>
    <property type="molecule type" value="Genomic_DNA"/>
</dbReference>
<dbReference type="PANTHER" id="PTHR10306">
    <property type="entry name" value="SYNAPTOPHYSIN"/>
    <property type="match status" value="1"/>
</dbReference>
<proteinExistence type="inferred from homology"/>
<evidence type="ECO:0000313" key="13">
    <source>
        <dbReference type="Proteomes" id="UP000663864"/>
    </source>
</evidence>
<dbReference type="InterPro" id="IPR001285">
    <property type="entry name" value="Synaptophysin/porin"/>
</dbReference>
<feature type="region of interest" description="Disordered" evidence="8">
    <location>
        <begin position="224"/>
        <end position="248"/>
    </location>
</feature>
<dbReference type="PROSITE" id="PS51225">
    <property type="entry name" value="MARVEL"/>
    <property type="match status" value="1"/>
</dbReference>
<protein>
    <recommendedName>
        <fullName evidence="10">MARVEL domain-containing protein</fullName>
    </recommendedName>
</protein>
<reference evidence="11" key="1">
    <citation type="submission" date="2021-02" db="EMBL/GenBank/DDBJ databases">
        <authorList>
            <person name="Nowell W R."/>
        </authorList>
    </citation>
    <scope>NUCLEOTIDE SEQUENCE</scope>
</reference>
<evidence type="ECO:0000256" key="7">
    <source>
        <dbReference type="PROSITE-ProRule" id="PRU00581"/>
    </source>
</evidence>
<feature type="transmembrane region" description="Helical" evidence="9">
    <location>
        <begin position="180"/>
        <end position="202"/>
    </location>
</feature>
<dbReference type="GO" id="GO:0030672">
    <property type="term" value="C:synaptic vesicle membrane"/>
    <property type="evidence" value="ECO:0007669"/>
    <property type="project" value="TreeGrafter"/>
</dbReference>
<feature type="transmembrane region" description="Helical" evidence="9">
    <location>
        <begin position="120"/>
        <end position="141"/>
    </location>
</feature>
<comment type="caution">
    <text evidence="11">The sequence shown here is derived from an EMBL/GenBank/DDBJ whole genome shotgun (WGS) entry which is preliminary data.</text>
</comment>
<gene>
    <name evidence="12" type="ORF">JBS370_LOCUS33695</name>
    <name evidence="11" type="ORF">ZHD862_LOCUS20634</name>
</gene>
<feature type="transmembrane region" description="Helical" evidence="9">
    <location>
        <begin position="86"/>
        <end position="108"/>
    </location>
</feature>
<evidence type="ECO:0000256" key="6">
    <source>
        <dbReference type="ARBA" id="ARBA00023180"/>
    </source>
</evidence>
<name>A0A814TDK3_9BILA</name>
<dbReference type="Proteomes" id="UP000663836">
    <property type="component" value="Unassembled WGS sequence"/>
</dbReference>
<dbReference type="EMBL" id="CAJNOT010001185">
    <property type="protein sequence ID" value="CAF1160011.1"/>
    <property type="molecule type" value="Genomic_DNA"/>
</dbReference>
<dbReference type="PANTHER" id="PTHR10306:SF17">
    <property type="entry name" value="MARVEL DOMAIN-CONTAINING PROTEIN"/>
    <property type="match status" value="1"/>
</dbReference>